<protein>
    <submittedName>
        <fullName evidence="1">Uncharacterized protein</fullName>
    </submittedName>
</protein>
<proteinExistence type="predicted"/>
<reference evidence="1" key="2">
    <citation type="journal article" date="2015" name="Fish Shellfish Immunol.">
        <title>Early steps in the European eel (Anguilla anguilla)-Vibrio vulnificus interaction in the gills: Role of the RtxA13 toxin.</title>
        <authorList>
            <person name="Callol A."/>
            <person name="Pajuelo D."/>
            <person name="Ebbesson L."/>
            <person name="Teles M."/>
            <person name="MacKenzie S."/>
            <person name="Amaro C."/>
        </authorList>
    </citation>
    <scope>NUCLEOTIDE SEQUENCE</scope>
</reference>
<reference evidence="1" key="1">
    <citation type="submission" date="2014-11" db="EMBL/GenBank/DDBJ databases">
        <authorList>
            <person name="Amaro Gonzalez C."/>
        </authorList>
    </citation>
    <scope>NUCLEOTIDE SEQUENCE</scope>
</reference>
<evidence type="ECO:0000313" key="1">
    <source>
        <dbReference type="EMBL" id="JAH06247.1"/>
    </source>
</evidence>
<accession>A0A0E9PPQ7</accession>
<name>A0A0E9PPQ7_ANGAN</name>
<sequence length="30" mass="3599">MTGNYFLMVFAAVKKRQELKSPIHIIRHRN</sequence>
<dbReference type="AlphaFoldDB" id="A0A0E9PPQ7"/>
<organism evidence="1">
    <name type="scientific">Anguilla anguilla</name>
    <name type="common">European freshwater eel</name>
    <name type="synonym">Muraena anguilla</name>
    <dbReference type="NCBI Taxonomy" id="7936"/>
    <lineage>
        <taxon>Eukaryota</taxon>
        <taxon>Metazoa</taxon>
        <taxon>Chordata</taxon>
        <taxon>Craniata</taxon>
        <taxon>Vertebrata</taxon>
        <taxon>Euteleostomi</taxon>
        <taxon>Actinopterygii</taxon>
        <taxon>Neopterygii</taxon>
        <taxon>Teleostei</taxon>
        <taxon>Anguilliformes</taxon>
        <taxon>Anguillidae</taxon>
        <taxon>Anguilla</taxon>
    </lineage>
</organism>
<dbReference type="EMBL" id="GBXM01102330">
    <property type="protein sequence ID" value="JAH06247.1"/>
    <property type="molecule type" value="Transcribed_RNA"/>
</dbReference>